<dbReference type="EMBL" id="BKDJ01000001">
    <property type="protein sequence ID" value="GER21990.1"/>
    <property type="molecule type" value="Genomic_DNA"/>
</dbReference>
<dbReference type="OrthoDB" id="3679064at2"/>
<evidence type="ECO:0008006" key="4">
    <source>
        <dbReference type="Google" id="ProtNLM"/>
    </source>
</evidence>
<comment type="caution">
    <text evidence="2">The sequence shown here is derived from an EMBL/GenBank/DDBJ whole genome shotgun (WGS) entry which is preliminary data.</text>
</comment>
<reference evidence="2 3" key="1">
    <citation type="submission" date="2019-09" db="EMBL/GenBank/DDBJ databases">
        <title>Arthrobacter zafarii sp. nov., a moderately thermotolerant and halotolerant actinobacterium isolated from Cholistan desert soil of Pakistan.</title>
        <authorList>
            <person name="Amin A."/>
            <person name="Ahmed I."/>
            <person name="Khalid N."/>
            <person name="Schumann P."/>
            <person name="Busse H.J."/>
            <person name="Khan I.U."/>
            <person name="Li S."/>
            <person name="Li W.J."/>
        </authorList>
    </citation>
    <scope>NUCLEOTIDE SEQUENCE [LARGE SCALE GENOMIC DNA]</scope>
    <source>
        <strain evidence="2 3">NCCP-1664</strain>
    </source>
</reference>
<name>A0A5A7NMJ3_9MICC</name>
<evidence type="ECO:0000313" key="2">
    <source>
        <dbReference type="EMBL" id="GER21990.1"/>
    </source>
</evidence>
<sequence length="220" mass="24459">MTALAPEHDVHEETADNTGAAQAEDLRYADRIAPVNRLLDETAMLRPGKRVSYVDPIHNVDEARIICLFSNIGTADESGFITPGNAEAATRMLGMQWQLGLRPEYIMPWNVHPWHTPGEANGKFEPSAITAGLKPLLRMLKVVPRASVLIAHGTEAHRLSEQMLKTENPLLWRRGFKTYKVKSLDGRAFAGAPERQQANLEEMYRAYADAMARTGLTAVK</sequence>
<dbReference type="RefSeq" id="WP_149955468.1">
    <property type="nucleotide sequence ID" value="NZ_BKDJ01000001.1"/>
</dbReference>
<accession>A0A5A7NMJ3</accession>
<protein>
    <recommendedName>
        <fullName evidence="4">Uracil-DNA glycosylase</fullName>
    </recommendedName>
</protein>
<gene>
    <name evidence="2" type="ORF">NCCP1664_04870</name>
</gene>
<dbReference type="AlphaFoldDB" id="A0A5A7NMJ3"/>
<evidence type="ECO:0000313" key="3">
    <source>
        <dbReference type="Proteomes" id="UP000325307"/>
    </source>
</evidence>
<evidence type="ECO:0000256" key="1">
    <source>
        <dbReference type="SAM" id="MobiDB-lite"/>
    </source>
</evidence>
<feature type="compositionally biased region" description="Basic and acidic residues" evidence="1">
    <location>
        <begin position="1"/>
        <end position="14"/>
    </location>
</feature>
<feature type="region of interest" description="Disordered" evidence="1">
    <location>
        <begin position="1"/>
        <end position="21"/>
    </location>
</feature>
<organism evidence="2 3">
    <name type="scientific">Zafaria cholistanensis</name>
    <dbReference type="NCBI Taxonomy" id="1682741"/>
    <lineage>
        <taxon>Bacteria</taxon>
        <taxon>Bacillati</taxon>
        <taxon>Actinomycetota</taxon>
        <taxon>Actinomycetes</taxon>
        <taxon>Micrococcales</taxon>
        <taxon>Micrococcaceae</taxon>
        <taxon>Zafaria</taxon>
    </lineage>
</organism>
<proteinExistence type="predicted"/>
<dbReference type="Proteomes" id="UP000325307">
    <property type="component" value="Unassembled WGS sequence"/>
</dbReference>
<keyword evidence="3" id="KW-1185">Reference proteome</keyword>